<dbReference type="EMBL" id="JANCPR020000047">
    <property type="protein sequence ID" value="MDJ1136898.1"/>
    <property type="molecule type" value="Genomic_DNA"/>
</dbReference>
<sequence>MPARTVVAGAVKRYGEAREEKGISHQIGVPFMLSRKTVSRTVTLSAPLTTVFGLVLRVHEAPQWHPGAIHAEHLGRSDNGDTDRVRLWSLKDEKSVRTRVLRREIRDGESIVFEHEDPARPGGGVRGGWYFTARADDVTEVEMRHDLGPADAGPGLAEAVARETVRYLDALREAAEHDTERRRLVLSFEDPLFIVGDVKDVYDVLYEADRWPERMAHVDRLTMTEDEPNIQFFDMDTRTSDGSPHTTRSVRVCLPHREIVYKQIRLPRLLDAHTGYWRFTEAPEGVLARAGHSVTIKPSALGLLGEGTTAGDARRYLRRVLGTNSMGNLRVAKGYAEERAGSRGRG</sequence>
<dbReference type="InterPro" id="IPR023393">
    <property type="entry name" value="START-like_dom_sf"/>
</dbReference>
<dbReference type="SUPFAM" id="SSF55961">
    <property type="entry name" value="Bet v1-like"/>
    <property type="match status" value="2"/>
</dbReference>
<accession>A0ABT7A6D4</accession>
<dbReference type="Pfam" id="PF10604">
    <property type="entry name" value="Polyketide_cyc2"/>
    <property type="match status" value="1"/>
</dbReference>
<reference evidence="2 3" key="1">
    <citation type="submission" date="2023-05" db="EMBL/GenBank/DDBJ databases">
        <title>Streptantibioticus silvisoli sp. nov., acidotolerant actinomycetes 1 from pine litter.</title>
        <authorList>
            <person name="Swiecimska M."/>
            <person name="Golinska P."/>
            <person name="Sangal V."/>
            <person name="Wachnowicz B."/>
            <person name="Goodfellow M."/>
        </authorList>
    </citation>
    <scope>NUCLEOTIDE SEQUENCE [LARGE SCALE GENOMIC DNA]</scope>
    <source>
        <strain evidence="2 3">DSM 42109</strain>
    </source>
</reference>
<protein>
    <submittedName>
        <fullName evidence="2">SRPBCC family protein</fullName>
    </submittedName>
</protein>
<dbReference type="Proteomes" id="UP001214441">
    <property type="component" value="Unassembled WGS sequence"/>
</dbReference>
<evidence type="ECO:0000259" key="1">
    <source>
        <dbReference type="Pfam" id="PF03364"/>
    </source>
</evidence>
<proteinExistence type="predicted"/>
<dbReference type="InterPro" id="IPR019587">
    <property type="entry name" value="Polyketide_cyclase/dehydratase"/>
</dbReference>
<dbReference type="Gene3D" id="3.30.530.20">
    <property type="match status" value="2"/>
</dbReference>
<comment type="caution">
    <text evidence="2">The sequence shown here is derived from an EMBL/GenBank/DDBJ whole genome shotgun (WGS) entry which is preliminary data.</text>
</comment>
<keyword evidence="3" id="KW-1185">Reference proteome</keyword>
<name>A0ABT7A6D4_9ACTN</name>
<evidence type="ECO:0000313" key="3">
    <source>
        <dbReference type="Proteomes" id="UP001214441"/>
    </source>
</evidence>
<organism evidence="2 3">
    <name type="scientific">Streptomyces iconiensis</name>
    <dbReference type="NCBI Taxonomy" id="1384038"/>
    <lineage>
        <taxon>Bacteria</taxon>
        <taxon>Bacillati</taxon>
        <taxon>Actinomycetota</taxon>
        <taxon>Actinomycetes</taxon>
        <taxon>Kitasatosporales</taxon>
        <taxon>Streptomycetaceae</taxon>
        <taxon>Streptomyces</taxon>
    </lineage>
</organism>
<dbReference type="Pfam" id="PF03364">
    <property type="entry name" value="Polyketide_cyc"/>
    <property type="match status" value="1"/>
</dbReference>
<dbReference type="RefSeq" id="WP_274047059.1">
    <property type="nucleotide sequence ID" value="NZ_JANCPR020000047.1"/>
</dbReference>
<feature type="domain" description="Coenzyme Q-binding protein COQ10 START" evidence="1">
    <location>
        <begin position="198"/>
        <end position="297"/>
    </location>
</feature>
<dbReference type="CDD" id="cd08861">
    <property type="entry name" value="OtcD1_ARO-CYC_like"/>
    <property type="match status" value="1"/>
</dbReference>
<evidence type="ECO:0000313" key="2">
    <source>
        <dbReference type="EMBL" id="MDJ1136898.1"/>
    </source>
</evidence>
<gene>
    <name evidence="2" type="ORF">NMN56_034150</name>
</gene>
<dbReference type="InterPro" id="IPR005031">
    <property type="entry name" value="COQ10_START"/>
</dbReference>